<sequence length="541" mass="62957">MNKIDADKLIVEYQQKIFGFAMSKMRNIADAEELASNIMLEIYKSFLKTDNIVNIEGYVYRIASNVYARFVDNEISNKHIDILKIEYPVTESGFDNIENGETYKKLRKEIGMLSNRQRVITYMKYYKEMSVMDIAKKLNISVGTVKWHLSDIRSGLKEKIDMVKNSNLSVNPIYFINMGHGGSPGKNGDTKDMFDSRLKQNIAWSCYYQAKTITDISKELEVPIAYIEGELRKLVEWGYIDQVDSSKNPKYLTNMYITDSREDFSEEANIKKEVAKFLCEKFFKDLFEKFDKAEDNWGMICPNNDKNYLKYNLVMMALSSFGNDWENWEELAVKRPDGGNFIAYATVTDDCVRQKPDDKYAGCGYMYDQVWRDNKQVLQSKQYNCIYSDRKIDWRSNTQEDWEDLYSYLSNGCDKEKISVSSFSNLSAKGYVVDGENQVTVINVKDGNLVTVINNFVANHIQIPEFIFEEGKKVDERLYEVNKSKYPEHLEKLVRYNNSNAFTWGEFIPYIVERMLEVGMLKPLTQKQKKAVFTVVAIDCR</sequence>
<accession>A0ABT2M1Y1</accession>
<dbReference type="SUPFAM" id="SSF88659">
    <property type="entry name" value="Sigma3 and sigma4 domains of RNA polymerase sigma factors"/>
    <property type="match status" value="1"/>
</dbReference>
<dbReference type="NCBIfam" id="TIGR02937">
    <property type="entry name" value="sigma70-ECF"/>
    <property type="match status" value="1"/>
</dbReference>
<proteinExistence type="inferred from homology"/>
<evidence type="ECO:0000256" key="3">
    <source>
        <dbReference type="ARBA" id="ARBA00023082"/>
    </source>
</evidence>
<dbReference type="InterPro" id="IPR039425">
    <property type="entry name" value="RNA_pol_sigma-70-like"/>
</dbReference>
<dbReference type="SUPFAM" id="SSF88946">
    <property type="entry name" value="Sigma2 domain of RNA polymerase sigma factors"/>
    <property type="match status" value="1"/>
</dbReference>
<dbReference type="Gene3D" id="1.10.10.10">
    <property type="entry name" value="Winged helix-like DNA-binding domain superfamily/Winged helix DNA-binding domain"/>
    <property type="match status" value="1"/>
</dbReference>
<comment type="caution">
    <text evidence="7">The sequence shown here is derived from an EMBL/GenBank/DDBJ whole genome shotgun (WGS) entry which is preliminary data.</text>
</comment>
<dbReference type="InterPro" id="IPR013325">
    <property type="entry name" value="RNA_pol_sigma_r2"/>
</dbReference>
<keyword evidence="8" id="KW-1185">Reference proteome</keyword>
<dbReference type="InterPro" id="IPR014284">
    <property type="entry name" value="RNA_pol_sigma-70_dom"/>
</dbReference>
<evidence type="ECO:0000256" key="4">
    <source>
        <dbReference type="ARBA" id="ARBA00023163"/>
    </source>
</evidence>
<evidence type="ECO:0000313" key="7">
    <source>
        <dbReference type="EMBL" id="MCT7399455.1"/>
    </source>
</evidence>
<protein>
    <submittedName>
        <fullName evidence="7">Sigma-70 family RNA polymerase sigma factor</fullName>
    </submittedName>
</protein>
<dbReference type="RefSeq" id="WP_260978871.1">
    <property type="nucleotide sequence ID" value="NZ_JAODBU010000009.1"/>
</dbReference>
<organism evidence="7 8">
    <name type="scientific">Eubacterium album</name>
    <dbReference type="NCBI Taxonomy" id="2978477"/>
    <lineage>
        <taxon>Bacteria</taxon>
        <taxon>Bacillati</taxon>
        <taxon>Bacillota</taxon>
        <taxon>Clostridia</taxon>
        <taxon>Eubacteriales</taxon>
        <taxon>Eubacteriaceae</taxon>
        <taxon>Eubacterium</taxon>
    </lineage>
</organism>
<dbReference type="InterPro" id="IPR013324">
    <property type="entry name" value="RNA_pol_sigma_r3/r4-like"/>
</dbReference>
<evidence type="ECO:0000313" key="8">
    <source>
        <dbReference type="Proteomes" id="UP001431199"/>
    </source>
</evidence>
<evidence type="ECO:0000256" key="1">
    <source>
        <dbReference type="ARBA" id="ARBA00010641"/>
    </source>
</evidence>
<keyword evidence="2" id="KW-0805">Transcription regulation</keyword>
<feature type="domain" description="RNA polymerase sigma factor 70 region 4 type 2" evidence="6">
    <location>
        <begin position="105"/>
        <end position="151"/>
    </location>
</feature>
<dbReference type="InterPro" id="IPR007627">
    <property type="entry name" value="RNA_pol_sigma70_r2"/>
</dbReference>
<gene>
    <name evidence="7" type="ORF">N5B56_10230</name>
</gene>
<dbReference type="EMBL" id="JAODBU010000009">
    <property type="protein sequence ID" value="MCT7399455.1"/>
    <property type="molecule type" value="Genomic_DNA"/>
</dbReference>
<name>A0ABT2M1Y1_9FIRM</name>
<evidence type="ECO:0000256" key="2">
    <source>
        <dbReference type="ARBA" id="ARBA00023015"/>
    </source>
</evidence>
<dbReference type="Proteomes" id="UP001431199">
    <property type="component" value="Unassembled WGS sequence"/>
</dbReference>
<evidence type="ECO:0000259" key="5">
    <source>
        <dbReference type="Pfam" id="PF04542"/>
    </source>
</evidence>
<dbReference type="InterPro" id="IPR013249">
    <property type="entry name" value="RNA_pol_sigma70_r4_t2"/>
</dbReference>
<dbReference type="Gene3D" id="1.10.1740.10">
    <property type="match status" value="1"/>
</dbReference>
<reference evidence="7" key="1">
    <citation type="submission" date="2022-09" db="EMBL/GenBank/DDBJ databases">
        <title>Eubacterium sp. LFL-14 isolated from human feces.</title>
        <authorList>
            <person name="Liu F."/>
        </authorList>
    </citation>
    <scope>NUCLEOTIDE SEQUENCE</scope>
    <source>
        <strain evidence="7">LFL-14</strain>
    </source>
</reference>
<dbReference type="Pfam" id="PF08281">
    <property type="entry name" value="Sigma70_r4_2"/>
    <property type="match status" value="1"/>
</dbReference>
<comment type="similarity">
    <text evidence="1">Belongs to the sigma-70 factor family. ECF subfamily.</text>
</comment>
<feature type="domain" description="RNA polymerase sigma-70 region 2" evidence="5">
    <location>
        <begin position="9"/>
        <end position="70"/>
    </location>
</feature>
<dbReference type="PANTHER" id="PTHR43133:SF51">
    <property type="entry name" value="RNA POLYMERASE SIGMA FACTOR"/>
    <property type="match status" value="1"/>
</dbReference>
<dbReference type="Pfam" id="PF04542">
    <property type="entry name" value="Sigma70_r2"/>
    <property type="match status" value="1"/>
</dbReference>
<dbReference type="InterPro" id="IPR036388">
    <property type="entry name" value="WH-like_DNA-bd_sf"/>
</dbReference>
<keyword evidence="3" id="KW-0731">Sigma factor</keyword>
<evidence type="ECO:0000259" key="6">
    <source>
        <dbReference type="Pfam" id="PF08281"/>
    </source>
</evidence>
<dbReference type="PANTHER" id="PTHR43133">
    <property type="entry name" value="RNA POLYMERASE ECF-TYPE SIGMA FACTO"/>
    <property type="match status" value="1"/>
</dbReference>
<keyword evidence="4" id="KW-0804">Transcription</keyword>